<evidence type="ECO:0000313" key="2">
    <source>
        <dbReference type="EMBL" id="KJH45365.1"/>
    </source>
</evidence>
<dbReference type="AlphaFoldDB" id="A0A0D8XLG0"/>
<keyword evidence="3" id="KW-1185">Reference proteome</keyword>
<proteinExistence type="predicted"/>
<gene>
    <name evidence="2" type="ORF">DICVIV_08578</name>
</gene>
<name>A0A0D8XLG0_DICVI</name>
<reference evidence="3" key="2">
    <citation type="journal article" date="2016" name="Sci. Rep.">
        <title>Dictyocaulus viviparus genome, variome and transcriptome elucidate lungworm biology and support future intervention.</title>
        <authorList>
            <person name="McNulty S.N."/>
            <person name="Strube C."/>
            <person name="Rosa B.A."/>
            <person name="Martin J.C."/>
            <person name="Tyagi R."/>
            <person name="Choi Y.J."/>
            <person name="Wang Q."/>
            <person name="Hallsworth Pepin K."/>
            <person name="Zhang X."/>
            <person name="Ozersky P."/>
            <person name="Wilson R.K."/>
            <person name="Sternberg P.W."/>
            <person name="Gasser R.B."/>
            <person name="Mitreva M."/>
        </authorList>
    </citation>
    <scope>NUCLEOTIDE SEQUENCE [LARGE SCALE GENOMIC DNA]</scope>
    <source>
        <strain evidence="3">HannoverDv2000</strain>
    </source>
</reference>
<sequence>MESKKTVTRTRSSKELMKSNSRKSIISNSEKLDTSSKELMKSNSRKSIISNSEKLDTNVVSIESKAETSEIKTHGRDLDQKMATSNGKNKNLSSIKKPVTGSNLQEVKYRTSRRVQYQKKDQTSKVTPTSKTTIGKVQSKVNERKNEIESISFPTKMSFRMNNRIKEERNDLIRKGRTRQYQSIIIQLDNDSDTERLYFDFL</sequence>
<dbReference type="EMBL" id="KN716411">
    <property type="protein sequence ID" value="KJH45365.1"/>
    <property type="molecule type" value="Genomic_DNA"/>
</dbReference>
<feature type="region of interest" description="Disordered" evidence="1">
    <location>
        <begin position="1"/>
        <end position="45"/>
    </location>
</feature>
<evidence type="ECO:0000256" key="1">
    <source>
        <dbReference type="SAM" id="MobiDB-lite"/>
    </source>
</evidence>
<feature type="compositionally biased region" description="Low complexity" evidence="1">
    <location>
        <begin position="18"/>
        <end position="29"/>
    </location>
</feature>
<evidence type="ECO:0000313" key="3">
    <source>
        <dbReference type="Proteomes" id="UP000053766"/>
    </source>
</evidence>
<protein>
    <submittedName>
        <fullName evidence="2">Uncharacterized protein</fullName>
    </submittedName>
</protein>
<feature type="compositionally biased region" description="Basic and acidic residues" evidence="1">
    <location>
        <begin position="30"/>
        <end position="40"/>
    </location>
</feature>
<reference evidence="2 3" key="1">
    <citation type="submission" date="2013-11" db="EMBL/GenBank/DDBJ databases">
        <title>Draft genome of the bovine lungworm Dictyocaulus viviparus.</title>
        <authorList>
            <person name="Mitreva M."/>
        </authorList>
    </citation>
    <scope>NUCLEOTIDE SEQUENCE [LARGE SCALE GENOMIC DNA]</scope>
    <source>
        <strain evidence="2 3">HannoverDv2000</strain>
    </source>
</reference>
<organism evidence="2 3">
    <name type="scientific">Dictyocaulus viviparus</name>
    <name type="common">Bovine lungworm</name>
    <dbReference type="NCBI Taxonomy" id="29172"/>
    <lineage>
        <taxon>Eukaryota</taxon>
        <taxon>Metazoa</taxon>
        <taxon>Ecdysozoa</taxon>
        <taxon>Nematoda</taxon>
        <taxon>Chromadorea</taxon>
        <taxon>Rhabditida</taxon>
        <taxon>Rhabditina</taxon>
        <taxon>Rhabditomorpha</taxon>
        <taxon>Strongyloidea</taxon>
        <taxon>Metastrongylidae</taxon>
        <taxon>Dictyocaulus</taxon>
    </lineage>
</organism>
<accession>A0A0D8XLG0</accession>
<dbReference type="Proteomes" id="UP000053766">
    <property type="component" value="Unassembled WGS sequence"/>
</dbReference>